<gene>
    <name evidence="2" type="ORF">HPODL_04445</name>
</gene>
<accession>W1QG20</accession>
<name>W1QG20_OGAPD</name>
<dbReference type="Gene3D" id="1.25.40.10">
    <property type="entry name" value="Tetratricopeptide repeat domain"/>
    <property type="match status" value="1"/>
</dbReference>
<keyword evidence="3" id="KW-1185">Reference proteome</keyword>
<reference evidence="2 3" key="1">
    <citation type="journal article" date="2013" name="BMC Genomics">
        <title>Genome sequence and analysis of methylotrophic yeast Hansenula polymorpha DL1.</title>
        <authorList>
            <person name="Ravin N.V."/>
            <person name="Eldarov M.A."/>
            <person name="Kadnikov V.V."/>
            <person name="Beletsky A.V."/>
            <person name="Schneider J."/>
            <person name="Mardanova E.S."/>
            <person name="Smekalova E.M."/>
            <person name="Zvereva M.I."/>
            <person name="Dontsova O.A."/>
            <person name="Mardanov A.V."/>
            <person name="Skryabin K.G."/>
        </authorList>
    </citation>
    <scope>NUCLEOTIDE SEQUENCE [LARGE SCALE GENOMIC DNA]</scope>
    <source>
        <strain evidence="3">ATCC 26012 / BCRC 20466 / JCM 22074 / NRRL Y-7560 / DL-1</strain>
    </source>
</reference>
<dbReference type="HOGENOM" id="CLU_787773_0_0_1"/>
<organism evidence="2 3">
    <name type="scientific">Ogataea parapolymorpha (strain ATCC 26012 / BCRC 20466 / JCM 22074 / NRRL Y-7560 / DL-1)</name>
    <name type="common">Yeast</name>
    <name type="synonym">Hansenula polymorpha</name>
    <dbReference type="NCBI Taxonomy" id="871575"/>
    <lineage>
        <taxon>Eukaryota</taxon>
        <taxon>Fungi</taxon>
        <taxon>Dikarya</taxon>
        <taxon>Ascomycota</taxon>
        <taxon>Saccharomycotina</taxon>
        <taxon>Pichiomycetes</taxon>
        <taxon>Pichiales</taxon>
        <taxon>Pichiaceae</taxon>
        <taxon>Ogataea</taxon>
    </lineage>
</organism>
<dbReference type="RefSeq" id="XP_013934721.1">
    <property type="nucleotide sequence ID" value="XM_014079246.1"/>
</dbReference>
<dbReference type="InterPro" id="IPR011990">
    <property type="entry name" value="TPR-like_helical_dom_sf"/>
</dbReference>
<protein>
    <recommendedName>
        <fullName evidence="4">Protein DSF2</fullName>
    </recommendedName>
</protein>
<evidence type="ECO:0000256" key="1">
    <source>
        <dbReference type="SAM" id="MobiDB-lite"/>
    </source>
</evidence>
<comment type="caution">
    <text evidence="2">The sequence shown here is derived from an EMBL/GenBank/DDBJ whole genome shotgun (WGS) entry which is preliminary data.</text>
</comment>
<dbReference type="EMBL" id="AEOI02000008">
    <property type="protein sequence ID" value="ESW98838.1"/>
    <property type="molecule type" value="Genomic_DNA"/>
</dbReference>
<feature type="region of interest" description="Disordered" evidence="1">
    <location>
        <begin position="140"/>
        <end position="167"/>
    </location>
</feature>
<proteinExistence type="predicted"/>
<sequence length="352" mass="39451">MSHRIRISQNPPLDTLDARLSLVSADSVATNERLLDKLGLPDEDFESFEVEHDGRNYEPASQFQSLKPFWYEQKQKDVNTTLDSDSHSFDLGDDVVEDRPILKQPQHRRIASREEYYVSSHYLQQTPTDATPTSQRTFHFRSESNTNDPARFRPLSPPPSAAADAVPDAMAEPLRSPNFIKSHGSTGSGSSLSSLIKSPLKAFRGKQSSTPDLQDQGLSQHFHSLENAQEMLSYGLGLRNGDDKSLAQSFIWICKAGAVDTNHKYSFHIDPRKLVLRPPVHPQSTIYYEVGRALVYGWGCTKDLGQGLEFLELAASFGSIDAMELAAKITKKQRSKAWRKFAEDARRLGNSQ</sequence>
<evidence type="ECO:0000313" key="2">
    <source>
        <dbReference type="EMBL" id="ESW98838.1"/>
    </source>
</evidence>
<dbReference type="GeneID" id="25773873"/>
<dbReference type="KEGG" id="opa:HPODL_04445"/>
<dbReference type="OrthoDB" id="2148946at2759"/>
<evidence type="ECO:0000313" key="3">
    <source>
        <dbReference type="Proteomes" id="UP000008673"/>
    </source>
</evidence>
<evidence type="ECO:0008006" key="4">
    <source>
        <dbReference type="Google" id="ProtNLM"/>
    </source>
</evidence>
<dbReference type="AlphaFoldDB" id="W1QG20"/>
<dbReference type="Proteomes" id="UP000008673">
    <property type="component" value="Unassembled WGS sequence"/>
</dbReference>
<dbReference type="SUPFAM" id="SSF81901">
    <property type="entry name" value="HCP-like"/>
    <property type="match status" value="1"/>
</dbReference>